<feature type="region of interest" description="Disordered" evidence="1">
    <location>
        <begin position="1"/>
        <end position="48"/>
    </location>
</feature>
<dbReference type="Proteomes" id="UP000681720">
    <property type="component" value="Unassembled WGS sequence"/>
</dbReference>
<evidence type="ECO:0000313" key="3">
    <source>
        <dbReference type="EMBL" id="CAF4954030.1"/>
    </source>
</evidence>
<evidence type="ECO:0000313" key="4">
    <source>
        <dbReference type="Proteomes" id="UP000676336"/>
    </source>
</evidence>
<protein>
    <submittedName>
        <fullName evidence="3">Uncharacterized protein</fullName>
    </submittedName>
</protein>
<accession>A0A8S3DD92</accession>
<comment type="caution">
    <text evidence="3">The sequence shown here is derived from an EMBL/GenBank/DDBJ whole genome shotgun (WGS) entry which is preliminary data.</text>
</comment>
<evidence type="ECO:0000313" key="2">
    <source>
        <dbReference type="EMBL" id="CAF4800531.1"/>
    </source>
</evidence>
<dbReference type="Proteomes" id="UP000676336">
    <property type="component" value="Unassembled WGS sequence"/>
</dbReference>
<feature type="non-terminal residue" evidence="3">
    <location>
        <position position="1"/>
    </location>
</feature>
<sequence length="48" mass="5189">ESSKKVKHVKREKESPSLTVPSATTANTETILKEESNVELAPSFSTTA</sequence>
<proteinExistence type="predicted"/>
<dbReference type="EMBL" id="CAJOBI010188768">
    <property type="protein sequence ID" value="CAF4954030.1"/>
    <property type="molecule type" value="Genomic_DNA"/>
</dbReference>
<gene>
    <name evidence="2" type="ORF">GIL414_LOCUS47138</name>
    <name evidence="3" type="ORF">SMN809_LOCUS54264</name>
</gene>
<reference evidence="3" key="1">
    <citation type="submission" date="2021-02" db="EMBL/GenBank/DDBJ databases">
        <authorList>
            <person name="Nowell W R."/>
        </authorList>
    </citation>
    <scope>NUCLEOTIDE SEQUENCE</scope>
</reference>
<evidence type="ECO:0000256" key="1">
    <source>
        <dbReference type="SAM" id="MobiDB-lite"/>
    </source>
</evidence>
<dbReference type="EMBL" id="CAJOBJ010149770">
    <property type="protein sequence ID" value="CAF4800531.1"/>
    <property type="molecule type" value="Genomic_DNA"/>
</dbReference>
<organism evidence="3 4">
    <name type="scientific">Rotaria magnacalcarata</name>
    <dbReference type="NCBI Taxonomy" id="392030"/>
    <lineage>
        <taxon>Eukaryota</taxon>
        <taxon>Metazoa</taxon>
        <taxon>Spiralia</taxon>
        <taxon>Gnathifera</taxon>
        <taxon>Rotifera</taxon>
        <taxon>Eurotatoria</taxon>
        <taxon>Bdelloidea</taxon>
        <taxon>Philodinida</taxon>
        <taxon>Philodinidae</taxon>
        <taxon>Rotaria</taxon>
    </lineage>
</organism>
<feature type="compositionally biased region" description="Polar residues" evidence="1">
    <location>
        <begin position="16"/>
        <end position="30"/>
    </location>
</feature>
<name>A0A8S3DD92_9BILA</name>
<feature type="compositionally biased region" description="Basic residues" evidence="1">
    <location>
        <begin position="1"/>
        <end position="10"/>
    </location>
</feature>
<dbReference type="AlphaFoldDB" id="A0A8S3DD92"/>